<evidence type="ECO:0000313" key="8">
    <source>
        <dbReference type="Proteomes" id="UP000694941"/>
    </source>
</evidence>
<keyword evidence="4 6" id="KW-0175">Coiled coil</keyword>
<evidence type="ECO:0000256" key="1">
    <source>
        <dbReference type="ARBA" id="ARBA00004184"/>
    </source>
</evidence>
<name>A0ABM1BT65_LIMPO</name>
<dbReference type="InterPro" id="IPR051952">
    <property type="entry name" value="Golgi-autophagy_related"/>
</dbReference>
<dbReference type="InterPro" id="IPR000237">
    <property type="entry name" value="GRIP_dom"/>
</dbReference>
<dbReference type="SMART" id="SM00755">
    <property type="entry name" value="Grip"/>
    <property type="match status" value="1"/>
</dbReference>
<protein>
    <submittedName>
        <fullName evidence="9">GRIP and coiled-coil domain-containing protein 1-like</fullName>
    </submittedName>
</protein>
<dbReference type="PANTHER" id="PTHR23157">
    <property type="entry name" value="GRIP AND COILED-COIL DOMAIN-CONTAINING PROTEIN 1"/>
    <property type="match status" value="1"/>
</dbReference>
<proteinExistence type="predicted"/>
<dbReference type="Proteomes" id="UP000694941">
    <property type="component" value="Unplaced"/>
</dbReference>
<reference evidence="9" key="1">
    <citation type="submission" date="2025-08" db="UniProtKB">
        <authorList>
            <consortium name="RefSeq"/>
        </authorList>
    </citation>
    <scope>IDENTIFICATION</scope>
    <source>
        <tissue evidence="9">Muscle</tissue>
    </source>
</reference>
<feature type="coiled-coil region" evidence="6">
    <location>
        <begin position="374"/>
        <end position="504"/>
    </location>
</feature>
<gene>
    <name evidence="9" type="primary">LOC106472098</name>
</gene>
<feature type="coiled-coil region" evidence="6">
    <location>
        <begin position="87"/>
        <end position="261"/>
    </location>
</feature>
<keyword evidence="3" id="KW-0963">Cytoplasm</keyword>
<comment type="subcellular location">
    <subcellularLocation>
        <location evidence="2">Cytoplasm</location>
    </subcellularLocation>
    <subcellularLocation>
        <location evidence="1">Endomembrane system</location>
        <topology evidence="1">Peripheral membrane protein</topology>
    </subcellularLocation>
</comment>
<evidence type="ECO:0000256" key="2">
    <source>
        <dbReference type="ARBA" id="ARBA00004496"/>
    </source>
</evidence>
<dbReference type="GeneID" id="106472098"/>
<feature type="coiled-coil region" evidence="6">
    <location>
        <begin position="582"/>
        <end position="620"/>
    </location>
</feature>
<dbReference type="Gene3D" id="1.10.220.60">
    <property type="entry name" value="GRIP domain"/>
    <property type="match status" value="1"/>
</dbReference>
<dbReference type="RefSeq" id="XP_013788184.1">
    <property type="nucleotide sequence ID" value="XM_013932730.2"/>
</dbReference>
<accession>A0ABM1BT65</accession>
<sequence length="675" mass="79178">LVRAYKSLTKEKEALESTVKALNVIKQPNQFEALNEEAQLEKTRHLSGFSEPINAMKSKENETDQQNQVTTLLTSLVILTEEKSRLESSLLSDKKKLILEKEELEKQLEEMKLCHQKEIQSRDQEAQDLKQKIRIQQREREQEQENHALMLRELQRLVADERALKENFEHKCEELEEKMERNKKVNNVETYKKKLKELKSNLTKVKKELDVSKEKASETPPILLELKQQMTEMKISHQQAVEQEKHRVSEAEEKLKALSAVSEARIASLESRVSELSEVVGSYDRLKQKDQKAIQRLKDRVAQLDLENTTLAKGVAEDDKKVEKEEDSNLDVQTLMDKICKYKNILKTANDRSEKPVDLNEFYEHQLAAGMDLHARCQEDLQQLKEEFEQYKIRVQSIVKNKNKNLEDLDNQKDVESLKVQLARLRERLQASETKLEAMKDSYQKTISELETSIQKIKDRHKEDLANQEAENKIRLVELEQQMVRQRERTATLLEEKNRQLEQLKFSFGFSTSMEKRSDTVQSAPHQYNKGYVYSQEINNENSFTELLAHSFRPSSRDNQILYYVQELSRKDVELSGLRHSRHQAETALRELQHSALEKEEKYIEEIESLKARIHRLESSQSQGGTSMEYLKNVVLQYMLCGDPCDRYHMLNAIATLLQYTKREIEQVRQFNKSW</sequence>
<keyword evidence="8" id="KW-1185">Reference proteome</keyword>
<evidence type="ECO:0000256" key="3">
    <source>
        <dbReference type="ARBA" id="ARBA00022490"/>
    </source>
</evidence>
<organism evidence="8 9">
    <name type="scientific">Limulus polyphemus</name>
    <name type="common">Atlantic horseshoe crab</name>
    <dbReference type="NCBI Taxonomy" id="6850"/>
    <lineage>
        <taxon>Eukaryota</taxon>
        <taxon>Metazoa</taxon>
        <taxon>Ecdysozoa</taxon>
        <taxon>Arthropoda</taxon>
        <taxon>Chelicerata</taxon>
        <taxon>Merostomata</taxon>
        <taxon>Xiphosura</taxon>
        <taxon>Limulidae</taxon>
        <taxon>Limulus</taxon>
    </lineage>
</organism>
<dbReference type="PROSITE" id="PS50913">
    <property type="entry name" value="GRIP"/>
    <property type="match status" value="1"/>
</dbReference>
<dbReference type="Pfam" id="PF01465">
    <property type="entry name" value="GRIP"/>
    <property type="match status" value="1"/>
</dbReference>
<feature type="domain" description="GRIP" evidence="7">
    <location>
        <begin position="621"/>
        <end position="671"/>
    </location>
</feature>
<dbReference type="PANTHER" id="PTHR23157:SF25">
    <property type="entry name" value="GRIP AND COILED-COIL DOMAIN-CONTAINING PROTEIN 1"/>
    <property type="match status" value="1"/>
</dbReference>
<evidence type="ECO:0000259" key="7">
    <source>
        <dbReference type="PROSITE" id="PS50913"/>
    </source>
</evidence>
<evidence type="ECO:0000313" key="9">
    <source>
        <dbReference type="RefSeq" id="XP_013788184.1"/>
    </source>
</evidence>
<evidence type="ECO:0000256" key="4">
    <source>
        <dbReference type="ARBA" id="ARBA00023054"/>
    </source>
</evidence>
<keyword evidence="5" id="KW-0472">Membrane</keyword>
<feature type="non-terminal residue" evidence="9">
    <location>
        <position position="1"/>
    </location>
</feature>
<evidence type="ECO:0000256" key="5">
    <source>
        <dbReference type="ARBA" id="ARBA00023136"/>
    </source>
</evidence>
<evidence type="ECO:0000256" key="6">
    <source>
        <dbReference type="SAM" id="Coils"/>
    </source>
</evidence>